<dbReference type="EMBL" id="DVHU01000007">
    <property type="protein sequence ID" value="HIR91886.1"/>
    <property type="molecule type" value="Genomic_DNA"/>
</dbReference>
<feature type="transmembrane region" description="Helical" evidence="1">
    <location>
        <begin position="114"/>
        <end position="131"/>
    </location>
</feature>
<feature type="non-terminal residue" evidence="2">
    <location>
        <position position="229"/>
    </location>
</feature>
<gene>
    <name evidence="2" type="ORF">IAB98_00510</name>
</gene>
<evidence type="ECO:0000313" key="3">
    <source>
        <dbReference type="Proteomes" id="UP000886841"/>
    </source>
</evidence>
<comment type="caution">
    <text evidence="2">The sequence shown here is derived from an EMBL/GenBank/DDBJ whole genome shotgun (WGS) entry which is preliminary data.</text>
</comment>
<sequence>MRENYLGAAIKGLLVGGTMLVPGVSGGSMAMVLGIYDRLIGAVSSFGRDKKRNFLFLAAFGAGALCGMAAFARPVLFLLKAYPLPVSYFFLGAVAGGIPLMIKKSRVSRFSWRLPAYVLLGGALVWLLSRLPQHMFSLPWRGGAQSGTAGILWGFALAAAGAVAAVALVLPGISVSYLFLMMGLYDTLMEALTRLYLPFLLPLGIGLLAGILATARLLETALRKYSQQT</sequence>
<dbReference type="PANTHER" id="PTHR37308">
    <property type="entry name" value="INTEGRAL MEMBRANE PROTEIN"/>
    <property type="match status" value="1"/>
</dbReference>
<organism evidence="2 3">
    <name type="scientific">Candidatus Egerieimonas intestinavium</name>
    <dbReference type="NCBI Taxonomy" id="2840777"/>
    <lineage>
        <taxon>Bacteria</taxon>
        <taxon>Bacillati</taxon>
        <taxon>Bacillota</taxon>
        <taxon>Clostridia</taxon>
        <taxon>Lachnospirales</taxon>
        <taxon>Lachnospiraceae</taxon>
        <taxon>Lachnospiraceae incertae sedis</taxon>
        <taxon>Candidatus Egerieimonas</taxon>
    </lineage>
</organism>
<accession>A0A9D1JEY3</accession>
<keyword evidence="1" id="KW-1133">Transmembrane helix</keyword>
<reference evidence="2" key="1">
    <citation type="submission" date="2020-10" db="EMBL/GenBank/DDBJ databases">
        <authorList>
            <person name="Gilroy R."/>
        </authorList>
    </citation>
    <scope>NUCLEOTIDE SEQUENCE</scope>
    <source>
        <strain evidence="2">ChiSxjej1B13-7041</strain>
    </source>
</reference>
<dbReference type="InterPro" id="IPR007163">
    <property type="entry name" value="VCA0040-like"/>
</dbReference>
<feature type="transmembrane region" description="Helical" evidence="1">
    <location>
        <begin position="54"/>
        <end position="76"/>
    </location>
</feature>
<dbReference type="AlphaFoldDB" id="A0A9D1JEY3"/>
<keyword evidence="1" id="KW-0812">Transmembrane</keyword>
<reference evidence="2" key="2">
    <citation type="journal article" date="2021" name="PeerJ">
        <title>Extensive microbial diversity within the chicken gut microbiome revealed by metagenomics and culture.</title>
        <authorList>
            <person name="Gilroy R."/>
            <person name="Ravi A."/>
            <person name="Getino M."/>
            <person name="Pursley I."/>
            <person name="Horton D.L."/>
            <person name="Alikhan N.F."/>
            <person name="Baker D."/>
            <person name="Gharbi K."/>
            <person name="Hall N."/>
            <person name="Watson M."/>
            <person name="Adriaenssens E.M."/>
            <person name="Foster-Nyarko E."/>
            <person name="Jarju S."/>
            <person name="Secka A."/>
            <person name="Antonio M."/>
            <person name="Oren A."/>
            <person name="Chaudhuri R.R."/>
            <person name="La Ragione R."/>
            <person name="Hildebrand F."/>
            <person name="Pallen M.J."/>
        </authorList>
    </citation>
    <scope>NUCLEOTIDE SEQUENCE</scope>
    <source>
        <strain evidence="2">ChiSxjej1B13-7041</strain>
    </source>
</reference>
<name>A0A9D1JEY3_9FIRM</name>
<dbReference type="Pfam" id="PF04018">
    <property type="entry name" value="VCA0040-like"/>
    <property type="match status" value="1"/>
</dbReference>
<dbReference type="Proteomes" id="UP000886841">
    <property type="component" value="Unassembled WGS sequence"/>
</dbReference>
<feature type="transmembrane region" description="Helical" evidence="1">
    <location>
        <begin position="12"/>
        <end position="33"/>
    </location>
</feature>
<feature type="transmembrane region" description="Helical" evidence="1">
    <location>
        <begin position="151"/>
        <end position="184"/>
    </location>
</feature>
<evidence type="ECO:0000313" key="2">
    <source>
        <dbReference type="EMBL" id="HIR91886.1"/>
    </source>
</evidence>
<proteinExistence type="predicted"/>
<evidence type="ECO:0000256" key="1">
    <source>
        <dbReference type="SAM" id="Phobius"/>
    </source>
</evidence>
<keyword evidence="1" id="KW-0472">Membrane</keyword>
<dbReference type="PANTHER" id="PTHR37308:SF1">
    <property type="entry name" value="POLYPRENYL-PHOSPHATE TRANSPORTER"/>
    <property type="match status" value="1"/>
</dbReference>
<feature type="transmembrane region" description="Helical" evidence="1">
    <location>
        <begin position="82"/>
        <end position="102"/>
    </location>
</feature>
<feature type="transmembrane region" description="Helical" evidence="1">
    <location>
        <begin position="196"/>
        <end position="218"/>
    </location>
</feature>
<protein>
    <submittedName>
        <fullName evidence="2">DUF368 domain-containing protein</fullName>
    </submittedName>
</protein>